<dbReference type="NCBIfam" id="TIGR00496">
    <property type="entry name" value="frr"/>
    <property type="match status" value="1"/>
</dbReference>
<dbReference type="Gene3D" id="3.30.1360.40">
    <property type="match status" value="1"/>
</dbReference>
<dbReference type="STRING" id="931626.Awo_c19420"/>
<dbReference type="PANTHER" id="PTHR20982">
    <property type="entry name" value="RIBOSOME RECYCLING FACTOR"/>
    <property type="match status" value="1"/>
</dbReference>
<evidence type="ECO:0000256" key="6">
    <source>
        <dbReference type="SAM" id="Coils"/>
    </source>
</evidence>
<comment type="similarity">
    <text evidence="2 5">Belongs to the RRF family.</text>
</comment>
<reference evidence="9" key="1">
    <citation type="submission" date="2011-07" db="EMBL/GenBank/DDBJ databases">
        <title>Complete genome sequence of Acetobacterium woodii.</title>
        <authorList>
            <person name="Poehlein A."/>
            <person name="Schmidt S."/>
            <person name="Kaster A.-K."/>
            <person name="Goenrich M."/>
            <person name="Vollmers J."/>
            <person name="Thuermer A."/>
            <person name="Gottschalk G."/>
            <person name="Thauer R.K."/>
            <person name="Daniel R."/>
            <person name="Mueller V."/>
        </authorList>
    </citation>
    <scope>NUCLEOTIDE SEQUENCE [LARGE SCALE GENOMIC DNA]</scope>
    <source>
        <strain evidence="9">ATCC 29683 / DSM 1030 / JCM 2381 / KCTC 1655 / WB1</strain>
    </source>
</reference>
<accession>H6LJW7</accession>
<keyword evidence="4 5" id="KW-0648">Protein biosynthesis</keyword>
<evidence type="ECO:0000256" key="1">
    <source>
        <dbReference type="ARBA" id="ARBA00004496"/>
    </source>
</evidence>
<gene>
    <name evidence="5 8" type="primary">frr</name>
    <name evidence="8" type="ordered locus">Awo_c19420</name>
</gene>
<name>H6LJW7_ACEWD</name>
<dbReference type="PANTHER" id="PTHR20982:SF3">
    <property type="entry name" value="MITOCHONDRIAL RIBOSOME RECYCLING FACTOR PSEUDO 1"/>
    <property type="match status" value="1"/>
</dbReference>
<dbReference type="InterPro" id="IPR023584">
    <property type="entry name" value="Ribosome_recyc_fac_dom"/>
</dbReference>
<dbReference type="SUPFAM" id="SSF55194">
    <property type="entry name" value="Ribosome recycling factor, RRF"/>
    <property type="match status" value="1"/>
</dbReference>
<keyword evidence="6" id="KW-0175">Coiled coil</keyword>
<dbReference type="Gene3D" id="1.10.132.20">
    <property type="entry name" value="Ribosome-recycling factor"/>
    <property type="match status" value="1"/>
</dbReference>
<evidence type="ECO:0000259" key="7">
    <source>
        <dbReference type="Pfam" id="PF01765"/>
    </source>
</evidence>
<feature type="domain" description="Ribosome recycling factor" evidence="7">
    <location>
        <begin position="22"/>
        <end position="184"/>
    </location>
</feature>
<proteinExistence type="inferred from homology"/>
<organism evidence="8 9">
    <name type="scientific">Acetobacterium woodii (strain ATCC 29683 / DSM 1030 / JCM 2381 / KCTC 1655 / WB1)</name>
    <dbReference type="NCBI Taxonomy" id="931626"/>
    <lineage>
        <taxon>Bacteria</taxon>
        <taxon>Bacillati</taxon>
        <taxon>Bacillota</taxon>
        <taxon>Clostridia</taxon>
        <taxon>Eubacteriales</taxon>
        <taxon>Eubacteriaceae</taxon>
        <taxon>Acetobacterium</taxon>
    </lineage>
</organism>
<evidence type="ECO:0000256" key="2">
    <source>
        <dbReference type="ARBA" id="ARBA00005912"/>
    </source>
</evidence>
<reference evidence="8 9" key="2">
    <citation type="journal article" date="2012" name="PLoS ONE">
        <title>An ancient pathway combining carbon dioxide fixation with the generation and utilization of a sodium ion gradient for ATP synthesis.</title>
        <authorList>
            <person name="Poehlein A."/>
            <person name="Schmidt S."/>
            <person name="Kaster A.K."/>
            <person name="Goenrich M."/>
            <person name="Vollmers J."/>
            <person name="Thurmer A."/>
            <person name="Bertsch J."/>
            <person name="Schuchmann K."/>
            <person name="Voigt B."/>
            <person name="Hecker M."/>
            <person name="Daniel R."/>
            <person name="Thauer R.K."/>
            <person name="Gottschalk G."/>
            <person name="Muller V."/>
        </authorList>
    </citation>
    <scope>NUCLEOTIDE SEQUENCE [LARGE SCALE GENOMIC DNA]</scope>
    <source>
        <strain evidence="9">ATCC 29683 / DSM 1030 / JCM 2381 / KCTC 1655 / WB1</strain>
    </source>
</reference>
<feature type="coiled-coil region" evidence="6">
    <location>
        <begin position="4"/>
        <end position="31"/>
    </location>
</feature>
<dbReference type="FunFam" id="3.30.1360.40:FF:000001">
    <property type="entry name" value="Ribosome-recycling factor"/>
    <property type="match status" value="1"/>
</dbReference>
<dbReference type="GO" id="GO:0006415">
    <property type="term" value="P:translational termination"/>
    <property type="evidence" value="ECO:0007669"/>
    <property type="project" value="UniProtKB-UniRule"/>
</dbReference>
<dbReference type="GO" id="GO:0005737">
    <property type="term" value="C:cytoplasm"/>
    <property type="evidence" value="ECO:0007669"/>
    <property type="project" value="UniProtKB-SubCell"/>
</dbReference>
<dbReference type="InterPro" id="IPR002661">
    <property type="entry name" value="Ribosome_recyc_fac"/>
</dbReference>
<comment type="subcellular location">
    <subcellularLocation>
        <location evidence="1 5">Cytoplasm</location>
    </subcellularLocation>
</comment>
<keyword evidence="3 5" id="KW-0963">Cytoplasm</keyword>
<keyword evidence="9" id="KW-1185">Reference proteome</keyword>
<dbReference type="InterPro" id="IPR036191">
    <property type="entry name" value="RRF_sf"/>
</dbReference>
<dbReference type="FunFam" id="1.10.132.20:FF:000001">
    <property type="entry name" value="Ribosome-recycling factor"/>
    <property type="match status" value="1"/>
</dbReference>
<dbReference type="HAMAP" id="MF_00040">
    <property type="entry name" value="RRF"/>
    <property type="match status" value="1"/>
</dbReference>
<dbReference type="KEGG" id="awo:Awo_c19420"/>
<dbReference type="CDD" id="cd00520">
    <property type="entry name" value="RRF"/>
    <property type="match status" value="1"/>
</dbReference>
<dbReference type="HOGENOM" id="CLU_073981_2_0_9"/>
<dbReference type="Proteomes" id="UP000007177">
    <property type="component" value="Chromosome"/>
</dbReference>
<evidence type="ECO:0000256" key="3">
    <source>
        <dbReference type="ARBA" id="ARBA00022490"/>
    </source>
</evidence>
<comment type="function">
    <text evidence="5">Responsible for the release of ribosomes from messenger RNA at the termination of protein biosynthesis. May increase the efficiency of translation by recycling ribosomes from one round of translation to another.</text>
</comment>
<dbReference type="Pfam" id="PF01765">
    <property type="entry name" value="RRF"/>
    <property type="match status" value="1"/>
</dbReference>
<evidence type="ECO:0000256" key="5">
    <source>
        <dbReference type="HAMAP-Rule" id="MF_00040"/>
    </source>
</evidence>
<dbReference type="eggNOG" id="COG0233">
    <property type="taxonomic scope" value="Bacteria"/>
</dbReference>
<dbReference type="AlphaFoldDB" id="H6LJW7"/>
<sequence>MMVNEIKSATNEKMEKALKNLNESLGSLRAGRANPRILDKVLVDYYGSPTGLNQLANISTPEARMIVIQPYDATAIPAIEKSILKSDLGFNPSNDGKIIRLLIPQLTEERRKELVKLVKKYGEECKVAMRNIRRHAIQDLKDSQKEGLITEDDLKQGEKEIQKVTDDEIKNIELILKDKETEILEV</sequence>
<evidence type="ECO:0000256" key="4">
    <source>
        <dbReference type="ARBA" id="ARBA00022917"/>
    </source>
</evidence>
<dbReference type="EMBL" id="CP002987">
    <property type="protein sequence ID" value="AFA48721.1"/>
    <property type="molecule type" value="Genomic_DNA"/>
</dbReference>
<evidence type="ECO:0000313" key="9">
    <source>
        <dbReference type="Proteomes" id="UP000007177"/>
    </source>
</evidence>
<evidence type="ECO:0000313" key="8">
    <source>
        <dbReference type="EMBL" id="AFA48721.1"/>
    </source>
</evidence>
<protein>
    <recommendedName>
        <fullName evidence="5">Ribosome-recycling factor</fullName>
        <shortName evidence="5">RRF</shortName>
    </recommendedName>
    <alternativeName>
        <fullName evidence="5">Ribosome-releasing factor</fullName>
    </alternativeName>
</protein>
<dbReference type="GO" id="GO:0043023">
    <property type="term" value="F:ribosomal large subunit binding"/>
    <property type="evidence" value="ECO:0007669"/>
    <property type="project" value="TreeGrafter"/>
</dbReference>